<comment type="cofactor">
    <cofactor evidence="1 6">
        <name>heme</name>
        <dbReference type="ChEBI" id="CHEBI:30413"/>
    </cofactor>
</comment>
<accession>B0DVH1</accession>
<dbReference type="GO" id="GO:0005506">
    <property type="term" value="F:iron ion binding"/>
    <property type="evidence" value="ECO:0007669"/>
    <property type="project" value="InterPro"/>
</dbReference>
<evidence type="ECO:0000256" key="5">
    <source>
        <dbReference type="ARBA" id="ARBA00023004"/>
    </source>
</evidence>
<dbReference type="CDD" id="cd11041">
    <property type="entry name" value="CYP503A1-like"/>
    <property type="match status" value="1"/>
</dbReference>
<dbReference type="GeneID" id="6083564"/>
<evidence type="ECO:0000313" key="8">
    <source>
        <dbReference type="EMBL" id="EDR01384.1"/>
    </source>
</evidence>
<proteinExistence type="inferred from homology"/>
<evidence type="ECO:0000256" key="3">
    <source>
        <dbReference type="ARBA" id="ARBA00022723"/>
    </source>
</evidence>
<evidence type="ECO:0000256" key="7">
    <source>
        <dbReference type="SAM" id="MobiDB-lite"/>
    </source>
</evidence>
<dbReference type="PANTHER" id="PTHR46206">
    <property type="entry name" value="CYTOCHROME P450"/>
    <property type="match status" value="1"/>
</dbReference>
<dbReference type="Gene3D" id="1.10.630.10">
    <property type="entry name" value="Cytochrome P450"/>
    <property type="match status" value="1"/>
</dbReference>
<dbReference type="RefSeq" id="XP_001887929.1">
    <property type="nucleotide sequence ID" value="XM_001887894.1"/>
</dbReference>
<dbReference type="HOGENOM" id="CLU_022195_1_0_1"/>
<dbReference type="InterPro" id="IPR002403">
    <property type="entry name" value="Cyt_P450_E_grp-IV"/>
</dbReference>
<keyword evidence="6" id="KW-0349">Heme</keyword>
<keyword evidence="3 6" id="KW-0479">Metal-binding</keyword>
<keyword evidence="5 6" id="KW-0408">Iron</keyword>
<sequence length="331" mass="37735">MTKVVCRATNRTIVGLPLCRNPDYLELTTQFAADVVTMSSILRLVPPFLRPIINHLFTKLPQRLQRGMKHLKPIIDSRREEQEKIGNGYEKPLDFLSWLMEAAQGEEQTIENLTRRVLVVNFAAITRLRWEFQPFVHALFYLAALPEYIGPLRAEVEEVIEREGWSKEALDQMHKVDSFIKESQRKTSLGTLVMVRIAKEDYTFADGTHIPQGTTVGVNLAQAHHDPETYENPKEFDGFRFAKMRLQQDSKKYDIVSTSPEFFTFGYERHACPGRYFAACELKIMLAHNYDVKTENEGPRRDARREGSVSIGERSSGQGVEGNGSELPGGV</sequence>
<dbReference type="Pfam" id="PF00067">
    <property type="entry name" value="p450"/>
    <property type="match status" value="1"/>
</dbReference>
<comment type="similarity">
    <text evidence="2">Belongs to the cytochrome P450 family.</text>
</comment>
<dbReference type="GO" id="GO:0004497">
    <property type="term" value="F:monooxygenase activity"/>
    <property type="evidence" value="ECO:0007669"/>
    <property type="project" value="InterPro"/>
</dbReference>
<dbReference type="InterPro" id="IPR036396">
    <property type="entry name" value="Cyt_P450_sf"/>
</dbReference>
<evidence type="ECO:0000256" key="4">
    <source>
        <dbReference type="ARBA" id="ARBA00023002"/>
    </source>
</evidence>
<evidence type="ECO:0000256" key="1">
    <source>
        <dbReference type="ARBA" id="ARBA00001971"/>
    </source>
</evidence>
<organism evidence="9">
    <name type="scientific">Laccaria bicolor (strain S238N-H82 / ATCC MYA-4686)</name>
    <name type="common">Bicoloured deceiver</name>
    <name type="synonym">Laccaria laccata var. bicolor</name>
    <dbReference type="NCBI Taxonomy" id="486041"/>
    <lineage>
        <taxon>Eukaryota</taxon>
        <taxon>Fungi</taxon>
        <taxon>Dikarya</taxon>
        <taxon>Basidiomycota</taxon>
        <taxon>Agaricomycotina</taxon>
        <taxon>Agaricomycetes</taxon>
        <taxon>Agaricomycetidae</taxon>
        <taxon>Agaricales</taxon>
        <taxon>Agaricineae</taxon>
        <taxon>Hydnangiaceae</taxon>
        <taxon>Laccaria</taxon>
    </lineage>
</organism>
<dbReference type="AlphaFoldDB" id="B0DVH1"/>
<keyword evidence="9" id="KW-1185">Reference proteome</keyword>
<feature type="compositionally biased region" description="Gly residues" evidence="7">
    <location>
        <begin position="319"/>
        <end position="331"/>
    </location>
</feature>
<dbReference type="GO" id="GO:0020037">
    <property type="term" value="F:heme binding"/>
    <property type="evidence" value="ECO:0007669"/>
    <property type="project" value="InterPro"/>
</dbReference>
<dbReference type="InParanoid" id="B0DVH1"/>
<evidence type="ECO:0000256" key="2">
    <source>
        <dbReference type="ARBA" id="ARBA00010617"/>
    </source>
</evidence>
<feature type="compositionally biased region" description="Basic and acidic residues" evidence="7">
    <location>
        <begin position="294"/>
        <end position="307"/>
    </location>
</feature>
<feature type="region of interest" description="Disordered" evidence="7">
    <location>
        <begin position="294"/>
        <end position="331"/>
    </location>
</feature>
<reference evidence="8 9" key="1">
    <citation type="journal article" date="2008" name="Nature">
        <title>The genome of Laccaria bicolor provides insights into mycorrhizal symbiosis.</title>
        <authorList>
            <person name="Martin F."/>
            <person name="Aerts A."/>
            <person name="Ahren D."/>
            <person name="Brun A."/>
            <person name="Danchin E.G.J."/>
            <person name="Duchaussoy F."/>
            <person name="Gibon J."/>
            <person name="Kohler A."/>
            <person name="Lindquist E."/>
            <person name="Pereda V."/>
            <person name="Salamov A."/>
            <person name="Shapiro H.J."/>
            <person name="Wuyts J."/>
            <person name="Blaudez D."/>
            <person name="Buee M."/>
            <person name="Brokstein P."/>
            <person name="Canbaeck B."/>
            <person name="Cohen D."/>
            <person name="Courty P.E."/>
            <person name="Coutinho P.M."/>
            <person name="Delaruelle C."/>
            <person name="Detter J.C."/>
            <person name="Deveau A."/>
            <person name="DiFazio S."/>
            <person name="Duplessis S."/>
            <person name="Fraissinet-Tachet L."/>
            <person name="Lucic E."/>
            <person name="Frey-Klett P."/>
            <person name="Fourrey C."/>
            <person name="Feussner I."/>
            <person name="Gay G."/>
            <person name="Grimwood J."/>
            <person name="Hoegger P.J."/>
            <person name="Jain P."/>
            <person name="Kilaru S."/>
            <person name="Labbe J."/>
            <person name="Lin Y.C."/>
            <person name="Legue V."/>
            <person name="Le Tacon F."/>
            <person name="Marmeisse R."/>
            <person name="Melayah D."/>
            <person name="Montanini B."/>
            <person name="Muratet M."/>
            <person name="Nehls U."/>
            <person name="Niculita-Hirzel H."/>
            <person name="Oudot-Le Secq M.P."/>
            <person name="Peter M."/>
            <person name="Quesneville H."/>
            <person name="Rajashekar B."/>
            <person name="Reich M."/>
            <person name="Rouhier N."/>
            <person name="Schmutz J."/>
            <person name="Yin T."/>
            <person name="Chalot M."/>
            <person name="Henrissat B."/>
            <person name="Kuees U."/>
            <person name="Lucas S."/>
            <person name="Van de Peer Y."/>
            <person name="Podila G.K."/>
            <person name="Polle A."/>
            <person name="Pukkila P.J."/>
            <person name="Richardson P.M."/>
            <person name="Rouze P."/>
            <person name="Sanders I.R."/>
            <person name="Stajich J.E."/>
            <person name="Tunlid A."/>
            <person name="Tuskan G."/>
            <person name="Grigoriev I.V."/>
        </authorList>
    </citation>
    <scope>NUCLEOTIDE SEQUENCE [LARGE SCALE GENOMIC DNA]</scope>
    <source>
        <strain evidence="9">S238N-H82 / ATCC MYA-4686</strain>
    </source>
</reference>
<evidence type="ECO:0000256" key="6">
    <source>
        <dbReference type="PIRSR" id="PIRSR602403-1"/>
    </source>
</evidence>
<dbReference type="Proteomes" id="UP000001194">
    <property type="component" value="Unassembled WGS sequence"/>
</dbReference>
<evidence type="ECO:0000313" key="9">
    <source>
        <dbReference type="Proteomes" id="UP000001194"/>
    </source>
</evidence>
<dbReference type="GO" id="GO:0016705">
    <property type="term" value="F:oxidoreductase activity, acting on paired donors, with incorporation or reduction of molecular oxygen"/>
    <property type="evidence" value="ECO:0007669"/>
    <property type="project" value="InterPro"/>
</dbReference>
<protein>
    <submittedName>
        <fullName evidence="8">Predicted protein</fullName>
    </submittedName>
</protein>
<dbReference type="KEGG" id="lbc:LACBIDRAFT_310984"/>
<dbReference type="EMBL" id="DS547139">
    <property type="protein sequence ID" value="EDR01384.1"/>
    <property type="molecule type" value="Genomic_DNA"/>
</dbReference>
<dbReference type="PRINTS" id="PR00465">
    <property type="entry name" value="EP450IV"/>
</dbReference>
<gene>
    <name evidence="8" type="ORF">LACBIDRAFT_310984</name>
</gene>
<dbReference type="InterPro" id="IPR001128">
    <property type="entry name" value="Cyt_P450"/>
</dbReference>
<keyword evidence="4" id="KW-0560">Oxidoreductase</keyword>
<dbReference type="OrthoDB" id="1844152at2759"/>
<name>B0DVH1_LACBS</name>
<feature type="binding site" description="axial binding residue" evidence="6">
    <location>
        <position position="272"/>
    </location>
    <ligand>
        <name>heme</name>
        <dbReference type="ChEBI" id="CHEBI:30413"/>
    </ligand>
    <ligandPart>
        <name>Fe</name>
        <dbReference type="ChEBI" id="CHEBI:18248"/>
    </ligandPart>
</feature>
<dbReference type="SUPFAM" id="SSF48264">
    <property type="entry name" value="Cytochrome P450"/>
    <property type="match status" value="1"/>
</dbReference>